<dbReference type="InterPro" id="IPR029044">
    <property type="entry name" value="Nucleotide-diphossugar_trans"/>
</dbReference>
<accession>A0A1S7DST5</accession>
<evidence type="ECO:0000313" key="2">
    <source>
        <dbReference type="EMBL" id="AQY22170.1"/>
    </source>
</evidence>
<dbReference type="GO" id="GO:0016779">
    <property type="term" value="F:nucleotidyltransferase activity"/>
    <property type="evidence" value="ECO:0007669"/>
    <property type="project" value="UniProtKB-KW"/>
</dbReference>
<name>A0A1S7DST5_RIEAN</name>
<dbReference type="InterPro" id="IPR005835">
    <property type="entry name" value="NTP_transferase_dom"/>
</dbReference>
<dbReference type="Pfam" id="PF00483">
    <property type="entry name" value="NTP_transferase"/>
    <property type="match status" value="1"/>
</dbReference>
<dbReference type="CDD" id="cd06422">
    <property type="entry name" value="NTP_transferase_like_1"/>
    <property type="match status" value="1"/>
</dbReference>
<dbReference type="InterPro" id="IPR050486">
    <property type="entry name" value="Mannose-1P_guanyltransferase"/>
</dbReference>
<dbReference type="AlphaFoldDB" id="A0A1S7DST5"/>
<dbReference type="Proteomes" id="UP000189883">
    <property type="component" value="Chromosome"/>
</dbReference>
<dbReference type="EMBL" id="CP011859">
    <property type="protein sequence ID" value="AQY22170.1"/>
    <property type="molecule type" value="Genomic_DNA"/>
</dbReference>
<feature type="domain" description="Nucleotidyl transferase" evidence="1">
    <location>
        <begin position="2"/>
        <end position="139"/>
    </location>
</feature>
<keyword evidence="2" id="KW-0808">Transferase</keyword>
<sequence>MKALIFAAGKGTRLKPFTNQHPKALAKVNNIPLLERNIKYLQSFGINDFVINIHHFGNQILDFLKENNYFGANIDISDETNELLETGGGMMFARPFLEKESHFLVMNADILTNLDITEFVDFHLSSNRMVTLAVSDRKSSRKLLFDQNKILCGWTNKNTGELKLSETNNTLKELAFSGIHCISSEIFSRIKRKGKFSIIDEYLDLMNEKVIIGYEHDALLIDVGKPEAITEAEKYFL</sequence>
<gene>
    <name evidence="2" type="primary">hddC</name>
    <name evidence="2" type="ORF">AB406_1222</name>
</gene>
<proteinExistence type="predicted"/>
<evidence type="ECO:0000259" key="1">
    <source>
        <dbReference type="Pfam" id="PF00483"/>
    </source>
</evidence>
<dbReference type="PANTHER" id="PTHR22572">
    <property type="entry name" value="SUGAR-1-PHOSPHATE GUANYL TRANSFERASE"/>
    <property type="match status" value="1"/>
</dbReference>
<dbReference type="Gene3D" id="3.90.550.10">
    <property type="entry name" value="Spore Coat Polysaccharide Biosynthesis Protein SpsA, Chain A"/>
    <property type="match status" value="1"/>
</dbReference>
<dbReference type="SUPFAM" id="SSF53448">
    <property type="entry name" value="Nucleotide-diphospho-sugar transferases"/>
    <property type="match status" value="1"/>
</dbReference>
<protein>
    <submittedName>
        <fullName evidence="2">D-glycero-alpha-D-manno-heptose 1-phosphate guanylyltransferase</fullName>
    </submittedName>
</protein>
<dbReference type="RefSeq" id="WP_079207391.1">
    <property type="nucleotide sequence ID" value="NZ_CP011859.1"/>
</dbReference>
<evidence type="ECO:0000313" key="3">
    <source>
        <dbReference type="Proteomes" id="UP000189883"/>
    </source>
</evidence>
<organism evidence="2 3">
    <name type="scientific">Riemerella anatipestifer</name>
    <name type="common">Moraxella anatipestifer</name>
    <dbReference type="NCBI Taxonomy" id="34085"/>
    <lineage>
        <taxon>Bacteria</taxon>
        <taxon>Pseudomonadati</taxon>
        <taxon>Bacteroidota</taxon>
        <taxon>Flavobacteriia</taxon>
        <taxon>Flavobacteriales</taxon>
        <taxon>Weeksellaceae</taxon>
        <taxon>Riemerella</taxon>
    </lineage>
</organism>
<reference evidence="2 3" key="1">
    <citation type="submission" date="2015-06" db="EMBL/GenBank/DDBJ databases">
        <title>R. anatipestifer strain HXb2 is the most virulent strain so far, and the genome sequence would help us uncover the pathogenesis.</title>
        <authorList>
            <person name="Hu Q."/>
            <person name="Qi J."/>
            <person name="Bo H."/>
            <person name="Liu G."/>
            <person name="Tao M."/>
            <person name="Ding Y."/>
            <person name="Xue Y."/>
        </authorList>
    </citation>
    <scope>NUCLEOTIDE SEQUENCE [LARGE SCALE GENOMIC DNA]</scope>
    <source>
        <strain evidence="2 3">HXb2</strain>
    </source>
</reference>
<keyword evidence="2" id="KW-0548">Nucleotidyltransferase</keyword>